<dbReference type="InterPro" id="IPR011011">
    <property type="entry name" value="Znf_FYVE_PHD"/>
</dbReference>
<dbReference type="SUPFAM" id="SSF57903">
    <property type="entry name" value="FYVE/PHD zinc finger"/>
    <property type="match status" value="1"/>
</dbReference>
<organism evidence="1">
    <name type="scientific">Musca domestica</name>
    <name type="common">House fly</name>
    <dbReference type="NCBI Taxonomy" id="7370"/>
    <lineage>
        <taxon>Eukaryota</taxon>
        <taxon>Metazoa</taxon>
        <taxon>Ecdysozoa</taxon>
        <taxon>Arthropoda</taxon>
        <taxon>Hexapoda</taxon>
        <taxon>Insecta</taxon>
        <taxon>Pterygota</taxon>
        <taxon>Neoptera</taxon>
        <taxon>Endopterygota</taxon>
        <taxon>Diptera</taxon>
        <taxon>Brachycera</taxon>
        <taxon>Muscomorpha</taxon>
        <taxon>Muscoidea</taxon>
        <taxon>Muscidae</taxon>
        <taxon>Musca</taxon>
    </lineage>
</organism>
<sequence length="378" mass="43350">MPVNKIVKCKSCEESITKTRSSILCKACKCWFDMSCAGIGVLRSVKAFAYICASCEPNLSENCSTSGVIDKINSLNEKLDRFVLSYESQQSALKTVLEDIKNEVSSCVSEMRSDIQKCAENVQRVERSAATKFVALENEDNILHKRLNRSDILIGGLPDGLEDLEAPVIAIGSFFKVEITSLDINQVCYINRKKQVLVKFNKVSKRDCLMREYFKTRNLKVSDVLDVACSDLSNRVYLNDHFTPAAAHLNAICKKLRQRKVITKFKVLNTDKLRAWLMFTDGKCVTYDAVQCEALLADESIIKFLHVHVFYFICFVCFEYYFFTRSQCNGLILYFFFLISCIKKVVILMNLELLKHINELFTYIWFPTITAFLIYDVF</sequence>
<dbReference type="Gene3D" id="3.30.40.10">
    <property type="entry name" value="Zinc/RING finger domain, C3HC4 (zinc finger)"/>
    <property type="match status" value="1"/>
</dbReference>
<dbReference type="AlphaFoldDB" id="A0A1I8NJN4"/>
<name>A0A1I8NJN4_MUSDO</name>
<dbReference type="InterPro" id="IPR013083">
    <property type="entry name" value="Znf_RING/FYVE/PHD"/>
</dbReference>
<dbReference type="CDD" id="cd15489">
    <property type="entry name" value="PHD_SF"/>
    <property type="match status" value="1"/>
</dbReference>
<reference evidence="1" key="1">
    <citation type="submission" date="2020-05" db="UniProtKB">
        <authorList>
            <consortium name="EnsemblMetazoa"/>
        </authorList>
    </citation>
    <scope>IDENTIFICATION</scope>
    <source>
        <strain evidence="1">Aabys</strain>
    </source>
</reference>
<dbReference type="VEuPathDB" id="VectorBase:MDOA016245"/>
<proteinExistence type="predicted"/>
<protein>
    <submittedName>
        <fullName evidence="1">Uncharacterized protein</fullName>
    </submittedName>
</protein>
<evidence type="ECO:0000313" key="1">
    <source>
        <dbReference type="EnsemblMetazoa" id="MDOA016245-PA"/>
    </source>
</evidence>
<accession>A0A1I8NJN4</accession>
<dbReference type="EnsemblMetazoa" id="MDOA016245-RA">
    <property type="protein sequence ID" value="MDOA016245-PA"/>
    <property type="gene ID" value="MDOA016245"/>
</dbReference>
<dbReference type="VEuPathDB" id="VectorBase:MDOMA2_017714"/>